<evidence type="ECO:0000256" key="3">
    <source>
        <dbReference type="ARBA" id="ARBA00023163"/>
    </source>
</evidence>
<dbReference type="InterPro" id="IPR036390">
    <property type="entry name" value="WH_DNA-bd_sf"/>
</dbReference>
<dbReference type="Pfam" id="PF00392">
    <property type="entry name" value="GntR"/>
    <property type="match status" value="1"/>
</dbReference>
<keyword evidence="3" id="KW-0804">Transcription</keyword>
<dbReference type="GO" id="GO:0003677">
    <property type="term" value="F:DNA binding"/>
    <property type="evidence" value="ECO:0007669"/>
    <property type="project" value="UniProtKB-KW"/>
</dbReference>
<comment type="caution">
    <text evidence="6">The sequence shown here is derived from an EMBL/GenBank/DDBJ whole genome shotgun (WGS) entry which is preliminary data.</text>
</comment>
<evidence type="ECO:0000256" key="2">
    <source>
        <dbReference type="ARBA" id="ARBA00023125"/>
    </source>
</evidence>
<feature type="domain" description="HTH gntR-type" evidence="5">
    <location>
        <begin position="31"/>
        <end position="97"/>
    </location>
</feature>
<keyword evidence="1" id="KW-0805">Transcription regulation</keyword>
<dbReference type="InterPro" id="IPR050679">
    <property type="entry name" value="Bact_HTH_transcr_reg"/>
</dbReference>
<dbReference type="AlphaFoldDB" id="A0A1Z9YVC9"/>
<reference evidence="6 7" key="1">
    <citation type="submission" date="2017-05" db="EMBL/GenBank/DDBJ databases">
        <title>Acinetobacter populi ANC 5415 (= PBJ7), whole genome shotgun sequencing project.</title>
        <authorList>
            <person name="Nemec A."/>
            <person name="Radolfova-Krizova L."/>
        </authorList>
    </citation>
    <scope>NUCLEOTIDE SEQUENCE [LARGE SCALE GENOMIC DNA]</scope>
    <source>
        <strain evidence="6 7">PBJ7</strain>
    </source>
</reference>
<sequence length="261" mass="30750">MRPVKTLALTRLFLYYPYAIDLHFPNPRSPDMRYLDVQKQLENDLQHYSDHQLLPSERNLSEKYQCSRETLRKALENLRTEGKIFKNKNIGWLINRHKIKYDLKSTLGFSDYTTQQGFVPTTQILSSTIIPATAQLLDIFGLDQANLQFIEIVRLRFIHDIPVLLEYNYLPYQQFANLLQYDLSQSIVHIVENDFAIHYSSSQISIKYSHISNEEKNHLLIPAHQSAVKIERISKSQDQVIEFDIEIWRDDKVELLLEIQN</sequence>
<dbReference type="GO" id="GO:0003700">
    <property type="term" value="F:DNA-binding transcription factor activity"/>
    <property type="evidence" value="ECO:0007669"/>
    <property type="project" value="InterPro"/>
</dbReference>
<evidence type="ECO:0000259" key="5">
    <source>
        <dbReference type="PROSITE" id="PS50949"/>
    </source>
</evidence>
<dbReference type="SMART" id="SM00866">
    <property type="entry name" value="UTRA"/>
    <property type="match status" value="1"/>
</dbReference>
<evidence type="ECO:0000256" key="4">
    <source>
        <dbReference type="SAM" id="Coils"/>
    </source>
</evidence>
<evidence type="ECO:0000313" key="6">
    <source>
        <dbReference type="EMBL" id="OUY06164.1"/>
    </source>
</evidence>
<dbReference type="InterPro" id="IPR028978">
    <property type="entry name" value="Chorismate_lyase_/UTRA_dom_sf"/>
</dbReference>
<dbReference type="PROSITE" id="PS50949">
    <property type="entry name" value="HTH_GNTR"/>
    <property type="match status" value="1"/>
</dbReference>
<dbReference type="PRINTS" id="PR00035">
    <property type="entry name" value="HTHGNTR"/>
</dbReference>
<dbReference type="SUPFAM" id="SSF46785">
    <property type="entry name" value="Winged helix' DNA-binding domain"/>
    <property type="match status" value="1"/>
</dbReference>
<dbReference type="Proteomes" id="UP000196536">
    <property type="component" value="Unassembled WGS sequence"/>
</dbReference>
<dbReference type="InterPro" id="IPR036388">
    <property type="entry name" value="WH-like_DNA-bd_sf"/>
</dbReference>
<dbReference type="InterPro" id="IPR000524">
    <property type="entry name" value="Tscrpt_reg_HTH_GntR"/>
</dbReference>
<gene>
    <name evidence="6" type="ORF">CAP51_12820</name>
</gene>
<feature type="coiled-coil region" evidence="4">
    <location>
        <begin position="61"/>
        <end position="88"/>
    </location>
</feature>
<evidence type="ECO:0000313" key="7">
    <source>
        <dbReference type="Proteomes" id="UP000196536"/>
    </source>
</evidence>
<accession>A0A1Z9YVC9</accession>
<dbReference type="SMART" id="SM00345">
    <property type="entry name" value="HTH_GNTR"/>
    <property type="match status" value="1"/>
</dbReference>
<dbReference type="PANTHER" id="PTHR44846:SF1">
    <property type="entry name" value="MANNOSYL-D-GLYCERATE TRANSPORT_METABOLISM SYSTEM REPRESSOR MNGR-RELATED"/>
    <property type="match status" value="1"/>
</dbReference>
<keyword evidence="7" id="KW-1185">Reference proteome</keyword>
<name>A0A1Z9YVC9_9GAMM</name>
<keyword evidence="2" id="KW-0238">DNA-binding</keyword>
<dbReference type="SUPFAM" id="SSF64288">
    <property type="entry name" value="Chorismate lyase-like"/>
    <property type="match status" value="1"/>
</dbReference>
<dbReference type="Gene3D" id="1.10.10.10">
    <property type="entry name" value="Winged helix-like DNA-binding domain superfamily/Winged helix DNA-binding domain"/>
    <property type="match status" value="1"/>
</dbReference>
<dbReference type="InterPro" id="IPR011663">
    <property type="entry name" value="UTRA"/>
</dbReference>
<dbReference type="OrthoDB" id="9784545at2"/>
<evidence type="ECO:0000256" key="1">
    <source>
        <dbReference type="ARBA" id="ARBA00023015"/>
    </source>
</evidence>
<dbReference type="EMBL" id="NEXX01000005">
    <property type="protein sequence ID" value="OUY06164.1"/>
    <property type="molecule type" value="Genomic_DNA"/>
</dbReference>
<keyword evidence="4" id="KW-0175">Coiled coil</keyword>
<dbReference type="Gene3D" id="3.40.1410.10">
    <property type="entry name" value="Chorismate lyase-like"/>
    <property type="match status" value="1"/>
</dbReference>
<dbReference type="PANTHER" id="PTHR44846">
    <property type="entry name" value="MANNOSYL-D-GLYCERATE TRANSPORT/METABOLISM SYSTEM REPRESSOR MNGR-RELATED"/>
    <property type="match status" value="1"/>
</dbReference>
<dbReference type="Pfam" id="PF07702">
    <property type="entry name" value="UTRA"/>
    <property type="match status" value="1"/>
</dbReference>
<protein>
    <recommendedName>
        <fullName evidence="5">HTH gntR-type domain-containing protein</fullName>
    </recommendedName>
</protein>
<proteinExistence type="predicted"/>
<organism evidence="6 7">
    <name type="scientific">Acinetobacter populi</name>
    <dbReference type="NCBI Taxonomy" id="1582270"/>
    <lineage>
        <taxon>Bacteria</taxon>
        <taxon>Pseudomonadati</taxon>
        <taxon>Pseudomonadota</taxon>
        <taxon>Gammaproteobacteria</taxon>
        <taxon>Moraxellales</taxon>
        <taxon>Moraxellaceae</taxon>
        <taxon>Acinetobacter</taxon>
    </lineage>
</organism>
<dbReference type="GO" id="GO:0045892">
    <property type="term" value="P:negative regulation of DNA-templated transcription"/>
    <property type="evidence" value="ECO:0007669"/>
    <property type="project" value="TreeGrafter"/>
</dbReference>